<sequence length="755" mass="79979">MRKTLLYLLFCTSFALLNGQTILFEDDFESYTITTPNTGGGTQIPPGYTSYDVNGDAYNWGLSNPSHWTQPMGDIYTGNFLASVSYHTGPNVPVQADNILVLPLIAIPADATDVNLSFYAGSGTDPGFFSETYDVIVTTVNTQAAILAATPVYTETLPFQGGETKTVNLDDFIGQSIYISFYHRDTFDMWVLGIDDIVVSTGGGTGGVEYCDLVNLDCAIEQINSVTFAGIENLNTGCGTAATNDFTSMVANVTIGESYDMIVDLEADPAFPDDNAFFFIDWNQNGVLDDAGEVYELIMHTGTSGEYTVSVTVPDGAMIGETRLRVGIAYNSGTGYVPQPCPGDDGTLFGEYEDYTVNVSEGGGPSEGNCDLEGTTVGGPTWDRPLADGSGMSAVGVGVTYHVYGPFTVDTAGSYSINSTQEYDGFIFIYQNAFDPTDPLTNYLAGNDDGDGGIGTSDITVNLATGTEYFLITTGFDPTDSGTFVNTITGPGAVTCDGGIGPEPDCEVSYVGTFQDGLGNLQTLQVANDFTVAANTEMQIDQVKVNIFGNVTTSSIYIYENLSGTPGDLIGSHEGLTPTTQTLVGTAFGFNIYEIVLDLPTAITATAGTSQTIFWLGITTTAGSEAVPNYWEAADATTNAIAQVSTDGGFSWAANSFGQDGAFTVAGVCGELGISEMDSFDFAYYPNPVKDELNITSQKVVQSVSVYNLAGQQVSTQKLNLTNGKVSTRALSPGVYVFRAVLDGGQVETFKVIKK</sequence>
<feature type="signal peptide" evidence="2">
    <location>
        <begin position="1"/>
        <end position="18"/>
    </location>
</feature>
<evidence type="ECO:0000259" key="4">
    <source>
        <dbReference type="Pfam" id="PF18962"/>
    </source>
</evidence>
<dbReference type="Pfam" id="PF18962">
    <property type="entry name" value="Por_Secre_tail"/>
    <property type="match status" value="1"/>
</dbReference>
<evidence type="ECO:0000256" key="1">
    <source>
        <dbReference type="ARBA" id="ARBA00022729"/>
    </source>
</evidence>
<name>A0A1W2AIP8_9FLAO</name>
<evidence type="ECO:0000313" key="6">
    <source>
        <dbReference type="EMBL" id="SMC60599.1"/>
    </source>
</evidence>
<dbReference type="AlphaFoldDB" id="A0A1W2AIP8"/>
<evidence type="ECO:0000259" key="5">
    <source>
        <dbReference type="Pfam" id="PF20009"/>
    </source>
</evidence>
<dbReference type="Pfam" id="PF20009">
    <property type="entry name" value="GEVED"/>
    <property type="match status" value="1"/>
</dbReference>
<dbReference type="InterPro" id="IPR011628">
    <property type="entry name" value="Cleaved_adhesin"/>
</dbReference>
<dbReference type="InterPro" id="IPR045474">
    <property type="entry name" value="GEVED"/>
</dbReference>
<organism evidence="6 7">
    <name type="scientific">Moheibacter sediminis</name>
    <dbReference type="NCBI Taxonomy" id="1434700"/>
    <lineage>
        <taxon>Bacteria</taxon>
        <taxon>Pseudomonadati</taxon>
        <taxon>Bacteroidota</taxon>
        <taxon>Flavobacteriia</taxon>
        <taxon>Flavobacteriales</taxon>
        <taxon>Weeksellaceae</taxon>
        <taxon>Moheibacter</taxon>
    </lineage>
</organism>
<dbReference type="Gene3D" id="2.60.120.200">
    <property type="match status" value="1"/>
</dbReference>
<feature type="chain" id="PRO_5012845575" evidence="2">
    <location>
        <begin position="19"/>
        <end position="755"/>
    </location>
</feature>
<gene>
    <name evidence="6" type="ORF">SAMN06296427_104209</name>
</gene>
<dbReference type="NCBIfam" id="NF038128">
    <property type="entry name" value="choice_anch_J"/>
    <property type="match status" value="1"/>
</dbReference>
<dbReference type="Pfam" id="PF07675">
    <property type="entry name" value="Cleaved_Adhesin"/>
    <property type="match status" value="1"/>
</dbReference>
<proteinExistence type="predicted"/>
<dbReference type="RefSeq" id="WP_084017120.1">
    <property type="nucleotide sequence ID" value="NZ_FWXS01000004.1"/>
</dbReference>
<reference evidence="6 7" key="1">
    <citation type="submission" date="2017-04" db="EMBL/GenBank/DDBJ databases">
        <authorList>
            <person name="Afonso C.L."/>
            <person name="Miller P.J."/>
            <person name="Scott M.A."/>
            <person name="Spackman E."/>
            <person name="Goraichik I."/>
            <person name="Dimitrov K.M."/>
            <person name="Suarez D.L."/>
            <person name="Swayne D.E."/>
        </authorList>
    </citation>
    <scope>NUCLEOTIDE SEQUENCE [LARGE SCALE GENOMIC DNA]</scope>
    <source>
        <strain evidence="6 7">CGMCC 1.12708</strain>
    </source>
</reference>
<protein>
    <submittedName>
        <fullName evidence="6">Por secretion system C-terminal sorting domain-containing protein</fullName>
    </submittedName>
</protein>
<feature type="domain" description="Secretion system C-terminal sorting" evidence="4">
    <location>
        <begin position="685"/>
        <end position="747"/>
    </location>
</feature>
<dbReference type="STRING" id="1434700.SAMN06296427_104209"/>
<accession>A0A1W2AIP8</accession>
<dbReference type="NCBIfam" id="TIGR04183">
    <property type="entry name" value="Por_Secre_tail"/>
    <property type="match status" value="1"/>
</dbReference>
<evidence type="ECO:0000256" key="2">
    <source>
        <dbReference type="SAM" id="SignalP"/>
    </source>
</evidence>
<evidence type="ECO:0000313" key="7">
    <source>
        <dbReference type="Proteomes" id="UP000192393"/>
    </source>
</evidence>
<dbReference type="EMBL" id="FWXS01000004">
    <property type="protein sequence ID" value="SMC60599.1"/>
    <property type="molecule type" value="Genomic_DNA"/>
</dbReference>
<dbReference type="InterPro" id="IPR026444">
    <property type="entry name" value="Secre_tail"/>
</dbReference>
<dbReference type="OrthoDB" id="1398760at2"/>
<feature type="domain" description="Cleaved adhesin" evidence="3">
    <location>
        <begin position="43"/>
        <end position="167"/>
    </location>
</feature>
<dbReference type="Proteomes" id="UP000192393">
    <property type="component" value="Unassembled WGS sequence"/>
</dbReference>
<feature type="domain" description="GEVED" evidence="5">
    <location>
        <begin position="278"/>
        <end position="358"/>
    </location>
</feature>
<evidence type="ECO:0000259" key="3">
    <source>
        <dbReference type="Pfam" id="PF07675"/>
    </source>
</evidence>
<keyword evidence="7" id="KW-1185">Reference proteome</keyword>
<keyword evidence="1 2" id="KW-0732">Signal</keyword>